<evidence type="ECO:0000313" key="4">
    <source>
        <dbReference type="Proteomes" id="UP000309340"/>
    </source>
</evidence>
<dbReference type="AlphaFoldDB" id="A0A4U0XIK6"/>
<evidence type="ECO:0000313" key="3">
    <source>
        <dbReference type="EMBL" id="TKA76144.1"/>
    </source>
</evidence>
<feature type="domain" description="Tautomerase cis-CaaD-like" evidence="1">
    <location>
        <begin position="1"/>
        <end position="97"/>
    </location>
</feature>
<gene>
    <name evidence="3" type="ORF">B0A55_03259</name>
    <name evidence="2" type="ORF">B0A55_04559</name>
</gene>
<dbReference type="InterPro" id="IPR028116">
    <property type="entry name" value="Cis-CaaD-like"/>
</dbReference>
<evidence type="ECO:0000259" key="1">
    <source>
        <dbReference type="Pfam" id="PF14832"/>
    </source>
</evidence>
<reference evidence="2 4" key="1">
    <citation type="submission" date="2017-03" db="EMBL/GenBank/DDBJ databases">
        <title>Genomes of endolithic fungi from Antarctica.</title>
        <authorList>
            <person name="Coleine C."/>
            <person name="Masonjones S."/>
            <person name="Stajich J.E."/>
        </authorList>
    </citation>
    <scope>NUCLEOTIDE SEQUENCE [LARGE SCALE GENOMIC DNA]</scope>
    <source>
        <strain evidence="2 4">CCFEE 5184</strain>
    </source>
</reference>
<dbReference type="InterPro" id="IPR014347">
    <property type="entry name" value="Tautomerase/MIF_sf"/>
</dbReference>
<proteinExistence type="predicted"/>
<organism evidence="2 4">
    <name type="scientific">Friedmanniomyces simplex</name>
    <dbReference type="NCBI Taxonomy" id="329884"/>
    <lineage>
        <taxon>Eukaryota</taxon>
        <taxon>Fungi</taxon>
        <taxon>Dikarya</taxon>
        <taxon>Ascomycota</taxon>
        <taxon>Pezizomycotina</taxon>
        <taxon>Dothideomycetes</taxon>
        <taxon>Dothideomycetidae</taxon>
        <taxon>Mycosphaerellales</taxon>
        <taxon>Teratosphaeriaceae</taxon>
        <taxon>Friedmanniomyces</taxon>
    </lineage>
</organism>
<dbReference type="Gene3D" id="3.30.429.10">
    <property type="entry name" value="Macrophage Migration Inhibitory Factor"/>
    <property type="match status" value="1"/>
</dbReference>
<dbReference type="EMBL" id="NAJQ01000177">
    <property type="protein sequence ID" value="TKA75976.1"/>
    <property type="molecule type" value="Genomic_DNA"/>
</dbReference>
<dbReference type="Pfam" id="PF14832">
    <property type="entry name" value="Tautomerase_3"/>
    <property type="match status" value="1"/>
</dbReference>
<sequence>MPFYEFKHHIPLTVSQKDELAAAITTIHSTKFSTPKLFVNVDFHDVSQASTYVGGQRRTANHLFAHVRNGPSRRREDWVDLTSQIQQAWDKIVGPGLPKVRRADPDVDTSLRSIVLLGSMIHMTELGFTVPAAGGDVQWLQDNWEEFNRRAEGGDEDFKFMVKEVKERKLMETDGVSAQQKLEEALGWGDSA</sequence>
<protein>
    <recommendedName>
        <fullName evidence="1">Tautomerase cis-CaaD-like domain-containing protein</fullName>
    </recommendedName>
</protein>
<dbReference type="SUPFAM" id="SSF55331">
    <property type="entry name" value="Tautomerase/MIF"/>
    <property type="match status" value="1"/>
</dbReference>
<dbReference type="OrthoDB" id="9981319at2759"/>
<keyword evidence="4" id="KW-1185">Reference proteome</keyword>
<comment type="caution">
    <text evidence="2">The sequence shown here is derived from an EMBL/GenBank/DDBJ whole genome shotgun (WGS) entry which is preliminary data.</text>
</comment>
<accession>A0A4U0XIK6</accession>
<evidence type="ECO:0000313" key="2">
    <source>
        <dbReference type="EMBL" id="TKA75976.1"/>
    </source>
</evidence>
<dbReference type="EMBL" id="NAJQ01000172">
    <property type="protein sequence ID" value="TKA76144.1"/>
    <property type="molecule type" value="Genomic_DNA"/>
</dbReference>
<name>A0A4U0XIK6_9PEZI</name>
<dbReference type="Proteomes" id="UP000309340">
    <property type="component" value="Unassembled WGS sequence"/>
</dbReference>